<organism evidence="2 3">
    <name type="scientific">Cochliobolus sativus</name>
    <name type="common">Common root rot and spot blotch fungus</name>
    <name type="synonym">Bipolaris sorokiniana</name>
    <dbReference type="NCBI Taxonomy" id="45130"/>
    <lineage>
        <taxon>Eukaryota</taxon>
        <taxon>Fungi</taxon>
        <taxon>Dikarya</taxon>
        <taxon>Ascomycota</taxon>
        <taxon>Pezizomycotina</taxon>
        <taxon>Dothideomycetes</taxon>
        <taxon>Pleosporomycetidae</taxon>
        <taxon>Pleosporales</taxon>
        <taxon>Pleosporineae</taxon>
        <taxon>Pleosporaceae</taxon>
        <taxon>Bipolaris</taxon>
    </lineage>
</organism>
<evidence type="ECO:0000313" key="3">
    <source>
        <dbReference type="Proteomes" id="UP000624244"/>
    </source>
</evidence>
<accession>A0A8H5Z7E9</accession>
<dbReference type="AlphaFoldDB" id="A0A8H5Z7E9"/>
<evidence type="ECO:0000313" key="2">
    <source>
        <dbReference type="EMBL" id="KAF5844191.1"/>
    </source>
</evidence>
<protein>
    <submittedName>
        <fullName evidence="2">Uncharacterized protein</fullName>
    </submittedName>
</protein>
<dbReference type="EMBL" id="WNKQ01000027">
    <property type="protein sequence ID" value="KAF5844191.1"/>
    <property type="molecule type" value="Genomic_DNA"/>
</dbReference>
<dbReference type="Proteomes" id="UP000624244">
    <property type="component" value="Unassembled WGS sequence"/>
</dbReference>
<proteinExistence type="predicted"/>
<feature type="region of interest" description="Disordered" evidence="1">
    <location>
        <begin position="38"/>
        <end position="59"/>
    </location>
</feature>
<sequence>MKGMPIMKKKRHFQAYKPIHEQLQPACCAAMPGVTGVADSGRGADVDPRRPTSSLERDHLSPATCRLPSTTIYMLWPAI</sequence>
<feature type="compositionally biased region" description="Basic and acidic residues" evidence="1">
    <location>
        <begin position="42"/>
        <end position="59"/>
    </location>
</feature>
<comment type="caution">
    <text evidence="2">The sequence shown here is derived from an EMBL/GenBank/DDBJ whole genome shotgun (WGS) entry which is preliminary data.</text>
</comment>
<reference evidence="2" key="1">
    <citation type="submission" date="2019-11" db="EMBL/GenBank/DDBJ databases">
        <title>Bipolaris sorokiniana Genome sequencing.</title>
        <authorList>
            <person name="Wang H."/>
        </authorList>
    </citation>
    <scope>NUCLEOTIDE SEQUENCE</scope>
</reference>
<evidence type="ECO:0000256" key="1">
    <source>
        <dbReference type="SAM" id="MobiDB-lite"/>
    </source>
</evidence>
<name>A0A8H5Z7E9_COCSA</name>
<gene>
    <name evidence="2" type="ORF">GGP41_002279</name>
</gene>